<dbReference type="InterPro" id="IPR002577">
    <property type="entry name" value="HTH_HxlR"/>
</dbReference>
<dbReference type="KEGG" id="ccro:CMC5_033680"/>
<feature type="compositionally biased region" description="Low complexity" evidence="4">
    <location>
        <begin position="178"/>
        <end position="192"/>
    </location>
</feature>
<feature type="compositionally biased region" description="Polar residues" evidence="4">
    <location>
        <begin position="119"/>
        <end position="128"/>
    </location>
</feature>
<sequence>MPIMKELPLVPAERALKVIGGRWKVFVLYFLFEGPKRLSELRRLIPDVSQKVLVQALREMEEHGIVDREIFAEVPPRVVYTATKLGLSLRPIVSALCTWGRQHADELNAIDERARVSATPPSRCTEVTNSRRTEVANSRRTEVTNSRRTEVANSRRTEVANPPTQRTEVANPQARRASVSTRTSLERSSTGTRRTETPSRRTSARTKPGSDIAAIRGGS</sequence>
<dbReference type="STRING" id="52.CMC5_033680"/>
<reference evidence="6 7" key="1">
    <citation type="submission" date="2015-07" db="EMBL/GenBank/DDBJ databases">
        <title>Genome analysis of myxobacterium Chondromyces crocatus Cm c5 reveals a high potential for natural compound synthesis and the genetic basis for the loss of fruiting body formation.</title>
        <authorList>
            <person name="Zaburannyi N."/>
            <person name="Bunk B."/>
            <person name="Maier J."/>
            <person name="Overmann J."/>
            <person name="Mueller R."/>
        </authorList>
    </citation>
    <scope>NUCLEOTIDE SEQUENCE [LARGE SCALE GENOMIC DNA]</scope>
    <source>
        <strain evidence="6 7">Cm c5</strain>
    </source>
</reference>
<dbReference type="PATRIC" id="fig|52.7.peg.3708"/>
<feature type="region of interest" description="Disordered" evidence="4">
    <location>
        <begin position="112"/>
        <end position="219"/>
    </location>
</feature>
<dbReference type="InterPro" id="IPR036388">
    <property type="entry name" value="WH-like_DNA-bd_sf"/>
</dbReference>
<dbReference type="SUPFAM" id="SSF46785">
    <property type="entry name" value="Winged helix' DNA-binding domain"/>
    <property type="match status" value="1"/>
</dbReference>
<evidence type="ECO:0000313" key="6">
    <source>
        <dbReference type="EMBL" id="AKT39219.1"/>
    </source>
</evidence>
<evidence type="ECO:0000256" key="2">
    <source>
        <dbReference type="ARBA" id="ARBA00023125"/>
    </source>
</evidence>
<accession>A0A0K1EEE3</accession>
<dbReference type="PANTHER" id="PTHR33204">
    <property type="entry name" value="TRANSCRIPTIONAL REGULATOR, MARR FAMILY"/>
    <property type="match status" value="1"/>
</dbReference>
<evidence type="ECO:0000256" key="1">
    <source>
        <dbReference type="ARBA" id="ARBA00023015"/>
    </source>
</evidence>
<dbReference type="Proteomes" id="UP000067626">
    <property type="component" value="Chromosome"/>
</dbReference>
<dbReference type="EMBL" id="CP012159">
    <property type="protein sequence ID" value="AKT39219.1"/>
    <property type="molecule type" value="Genomic_DNA"/>
</dbReference>
<evidence type="ECO:0000256" key="4">
    <source>
        <dbReference type="SAM" id="MobiDB-lite"/>
    </source>
</evidence>
<name>A0A0K1EEE3_CHOCO</name>
<proteinExistence type="predicted"/>
<dbReference type="InterPro" id="IPR036390">
    <property type="entry name" value="WH_DNA-bd_sf"/>
</dbReference>
<dbReference type="PROSITE" id="PS51118">
    <property type="entry name" value="HTH_HXLR"/>
    <property type="match status" value="1"/>
</dbReference>
<dbReference type="Gene3D" id="1.10.10.10">
    <property type="entry name" value="Winged helix-like DNA-binding domain superfamily/Winged helix DNA-binding domain"/>
    <property type="match status" value="1"/>
</dbReference>
<evidence type="ECO:0000313" key="7">
    <source>
        <dbReference type="Proteomes" id="UP000067626"/>
    </source>
</evidence>
<dbReference type="AlphaFoldDB" id="A0A0K1EEE3"/>
<keyword evidence="1" id="KW-0805">Transcription regulation</keyword>
<keyword evidence="3" id="KW-0804">Transcription</keyword>
<keyword evidence="7" id="KW-1185">Reference proteome</keyword>
<dbReference type="PANTHER" id="PTHR33204:SF38">
    <property type="entry name" value="HTH-TYPE TRANSCRIPTIONAL ACTIVATOR HXLR"/>
    <property type="match status" value="1"/>
</dbReference>
<gene>
    <name evidence="6" type="ORF">CMC5_033680</name>
</gene>
<keyword evidence="2" id="KW-0238">DNA-binding</keyword>
<feature type="compositionally biased region" description="Basic and acidic residues" evidence="4">
    <location>
        <begin position="129"/>
        <end position="158"/>
    </location>
</feature>
<feature type="domain" description="HTH hxlR-type" evidence="5">
    <location>
        <begin position="10"/>
        <end position="108"/>
    </location>
</feature>
<dbReference type="GO" id="GO:0003677">
    <property type="term" value="F:DNA binding"/>
    <property type="evidence" value="ECO:0007669"/>
    <property type="project" value="UniProtKB-KW"/>
</dbReference>
<evidence type="ECO:0000256" key="3">
    <source>
        <dbReference type="ARBA" id="ARBA00023163"/>
    </source>
</evidence>
<protein>
    <recommendedName>
        <fullName evidence="5">HTH hxlR-type domain-containing protein</fullName>
    </recommendedName>
</protein>
<evidence type="ECO:0000259" key="5">
    <source>
        <dbReference type="PROSITE" id="PS51118"/>
    </source>
</evidence>
<organism evidence="6 7">
    <name type="scientific">Chondromyces crocatus</name>
    <dbReference type="NCBI Taxonomy" id="52"/>
    <lineage>
        <taxon>Bacteria</taxon>
        <taxon>Pseudomonadati</taxon>
        <taxon>Myxococcota</taxon>
        <taxon>Polyangia</taxon>
        <taxon>Polyangiales</taxon>
        <taxon>Polyangiaceae</taxon>
        <taxon>Chondromyces</taxon>
    </lineage>
</organism>
<dbReference type="Pfam" id="PF01638">
    <property type="entry name" value="HxlR"/>
    <property type="match status" value="1"/>
</dbReference>
<dbReference type="OrthoDB" id="9800350at2"/>